<dbReference type="AlphaFoldDB" id="A0AAE0N5K5"/>
<keyword evidence="1" id="KW-0677">Repeat</keyword>
<feature type="compositionally biased region" description="Basic and acidic residues" evidence="4">
    <location>
        <begin position="611"/>
        <end position="625"/>
    </location>
</feature>
<evidence type="ECO:0000256" key="3">
    <source>
        <dbReference type="PROSITE-ProRule" id="PRU00023"/>
    </source>
</evidence>
<evidence type="ECO:0000256" key="2">
    <source>
        <dbReference type="ARBA" id="ARBA00023043"/>
    </source>
</evidence>
<accession>A0AAE0N5K5</accession>
<keyword evidence="2 3" id="KW-0040">ANK repeat</keyword>
<feature type="region of interest" description="Disordered" evidence="4">
    <location>
        <begin position="157"/>
        <end position="182"/>
    </location>
</feature>
<dbReference type="Gene3D" id="1.25.40.20">
    <property type="entry name" value="Ankyrin repeat-containing domain"/>
    <property type="match status" value="1"/>
</dbReference>
<keyword evidence="6" id="KW-1185">Reference proteome</keyword>
<sequence>MAPYRPKYDPVKQAYYPVLCRSIRIADKLMGTNIKSPESPFHGINQDLAFIFLCGGHVEEATKMFQQCVESERLRAGDAWPSTEQALCLLVPLAISQQRAGDMRTAIDALQTSLKLAEDLFGHFDERTAEIASRLKTISKREETNLQHHKAVLLASTGNKSKRHGASQLGLPGERSARRLPGGGVQASSYDAEYTLEQLQLMVSCFRSEEWENLRSLLRNLDERVDMNAPITEGSRQTILMVALLEPTDEAATIILNEAVGSINVEAQDGDGQTAIFYASLGNHKRIITRLVHEFGADPNASNIQGQTAAWRAATVDCTRLPCVTVLLRCGVDEESIPSSINLSAFEAAIQGISDIEMKHLKSEGDVNRPNVFGNTLLHYAVCDVDEVLRYVLELRPDPNVRNRDGDMPLHIAVRAQRPGSVARLVALGPAIDINARTSNHGSALHLAIISIKDNRDRSVTVSLLLRCENIDVNSRDTNGRTPLMVACAKSDYNTMAILLTAPGVNTNLRNTNLRNTNLRDSGGLSLLLRAINRRNLGMVSFLMDNGYCNASEQVEGGNAVLFAARGAGEVAILEYLVRKAPEEARAAYKQAQKNGWYRVAWKIHEVDGFVSEPPKDSSSKGEAKTHRKWKRLFGTASPAEDSDTRELPEDEPPQYEPGGGELLRVGEGLIGE</sequence>
<dbReference type="Proteomes" id="UP001287356">
    <property type="component" value="Unassembled WGS sequence"/>
</dbReference>
<evidence type="ECO:0000313" key="6">
    <source>
        <dbReference type="Proteomes" id="UP001287356"/>
    </source>
</evidence>
<dbReference type="Pfam" id="PF12796">
    <property type="entry name" value="Ank_2"/>
    <property type="match status" value="2"/>
</dbReference>
<dbReference type="Pfam" id="PF00023">
    <property type="entry name" value="Ank"/>
    <property type="match status" value="1"/>
</dbReference>
<dbReference type="SUPFAM" id="SSF48403">
    <property type="entry name" value="Ankyrin repeat"/>
    <property type="match status" value="2"/>
</dbReference>
<gene>
    <name evidence="5" type="ORF">B0T24DRAFT_304640</name>
</gene>
<name>A0AAE0N5K5_9PEZI</name>
<evidence type="ECO:0000256" key="4">
    <source>
        <dbReference type="SAM" id="MobiDB-lite"/>
    </source>
</evidence>
<organism evidence="5 6">
    <name type="scientific">Lasiosphaeria ovina</name>
    <dbReference type="NCBI Taxonomy" id="92902"/>
    <lineage>
        <taxon>Eukaryota</taxon>
        <taxon>Fungi</taxon>
        <taxon>Dikarya</taxon>
        <taxon>Ascomycota</taxon>
        <taxon>Pezizomycotina</taxon>
        <taxon>Sordariomycetes</taxon>
        <taxon>Sordariomycetidae</taxon>
        <taxon>Sordariales</taxon>
        <taxon>Lasiosphaeriaceae</taxon>
        <taxon>Lasiosphaeria</taxon>
    </lineage>
</organism>
<feature type="repeat" description="ANK" evidence="3">
    <location>
        <begin position="271"/>
        <end position="304"/>
    </location>
</feature>
<dbReference type="PROSITE" id="PS50297">
    <property type="entry name" value="ANK_REP_REGION"/>
    <property type="match status" value="1"/>
</dbReference>
<reference evidence="5" key="2">
    <citation type="submission" date="2023-06" db="EMBL/GenBank/DDBJ databases">
        <authorList>
            <consortium name="Lawrence Berkeley National Laboratory"/>
            <person name="Haridas S."/>
            <person name="Hensen N."/>
            <person name="Bonometti L."/>
            <person name="Westerberg I."/>
            <person name="Brannstrom I.O."/>
            <person name="Guillou S."/>
            <person name="Cros-Aarteil S."/>
            <person name="Calhoun S."/>
            <person name="Kuo A."/>
            <person name="Mondo S."/>
            <person name="Pangilinan J."/>
            <person name="Riley R."/>
            <person name="Labutti K."/>
            <person name="Andreopoulos B."/>
            <person name="Lipzen A."/>
            <person name="Chen C."/>
            <person name="Yanf M."/>
            <person name="Daum C."/>
            <person name="Ng V."/>
            <person name="Clum A."/>
            <person name="Steindorff A."/>
            <person name="Ohm R."/>
            <person name="Martin F."/>
            <person name="Silar P."/>
            <person name="Natvig D."/>
            <person name="Lalanne C."/>
            <person name="Gautier V."/>
            <person name="Ament-Velasquez S.L."/>
            <person name="Kruys A."/>
            <person name="Hutchinson M.I."/>
            <person name="Powell A.J."/>
            <person name="Barry K."/>
            <person name="Miller A.N."/>
            <person name="Grigoriev I.V."/>
            <person name="Debuchy R."/>
            <person name="Gladieux P."/>
            <person name="Thoren M.H."/>
            <person name="Johannesson H."/>
        </authorList>
    </citation>
    <scope>NUCLEOTIDE SEQUENCE</scope>
    <source>
        <strain evidence="5">CBS 958.72</strain>
    </source>
</reference>
<evidence type="ECO:0000313" key="5">
    <source>
        <dbReference type="EMBL" id="KAK3371023.1"/>
    </source>
</evidence>
<dbReference type="PANTHER" id="PTHR24198:SF191">
    <property type="entry name" value="RABANKYRIN-5-LIKE"/>
    <property type="match status" value="1"/>
</dbReference>
<protein>
    <submittedName>
        <fullName evidence="5">Ankyrin repeat-containing domain protein</fullName>
    </submittedName>
</protein>
<reference evidence="5" key="1">
    <citation type="journal article" date="2023" name="Mol. Phylogenet. Evol.">
        <title>Genome-scale phylogeny and comparative genomics of the fungal order Sordariales.</title>
        <authorList>
            <person name="Hensen N."/>
            <person name="Bonometti L."/>
            <person name="Westerberg I."/>
            <person name="Brannstrom I.O."/>
            <person name="Guillou S."/>
            <person name="Cros-Aarteil S."/>
            <person name="Calhoun S."/>
            <person name="Haridas S."/>
            <person name="Kuo A."/>
            <person name="Mondo S."/>
            <person name="Pangilinan J."/>
            <person name="Riley R."/>
            <person name="LaButti K."/>
            <person name="Andreopoulos B."/>
            <person name="Lipzen A."/>
            <person name="Chen C."/>
            <person name="Yan M."/>
            <person name="Daum C."/>
            <person name="Ng V."/>
            <person name="Clum A."/>
            <person name="Steindorff A."/>
            <person name="Ohm R.A."/>
            <person name="Martin F."/>
            <person name="Silar P."/>
            <person name="Natvig D.O."/>
            <person name="Lalanne C."/>
            <person name="Gautier V."/>
            <person name="Ament-Velasquez S.L."/>
            <person name="Kruys A."/>
            <person name="Hutchinson M.I."/>
            <person name="Powell A.J."/>
            <person name="Barry K."/>
            <person name="Miller A.N."/>
            <person name="Grigoriev I.V."/>
            <person name="Debuchy R."/>
            <person name="Gladieux P."/>
            <person name="Hiltunen Thoren M."/>
            <person name="Johannesson H."/>
        </authorList>
    </citation>
    <scope>NUCLEOTIDE SEQUENCE</scope>
    <source>
        <strain evidence="5">CBS 958.72</strain>
    </source>
</reference>
<feature type="compositionally biased region" description="Low complexity" evidence="4">
    <location>
        <begin position="663"/>
        <end position="673"/>
    </location>
</feature>
<dbReference type="SMART" id="SM00248">
    <property type="entry name" value="ANK"/>
    <property type="match status" value="7"/>
</dbReference>
<dbReference type="PANTHER" id="PTHR24198">
    <property type="entry name" value="ANKYRIN REPEAT AND PROTEIN KINASE DOMAIN-CONTAINING PROTEIN"/>
    <property type="match status" value="1"/>
</dbReference>
<feature type="repeat" description="ANK" evidence="3">
    <location>
        <begin position="479"/>
        <end position="512"/>
    </location>
</feature>
<dbReference type="InterPro" id="IPR036770">
    <property type="entry name" value="Ankyrin_rpt-contain_sf"/>
</dbReference>
<comment type="caution">
    <text evidence="5">The sequence shown here is derived from an EMBL/GenBank/DDBJ whole genome shotgun (WGS) entry which is preliminary data.</text>
</comment>
<evidence type="ECO:0000256" key="1">
    <source>
        <dbReference type="ARBA" id="ARBA00022737"/>
    </source>
</evidence>
<dbReference type="InterPro" id="IPR002110">
    <property type="entry name" value="Ankyrin_rpt"/>
</dbReference>
<feature type="region of interest" description="Disordered" evidence="4">
    <location>
        <begin position="611"/>
        <end position="673"/>
    </location>
</feature>
<dbReference type="PROSITE" id="PS50088">
    <property type="entry name" value="ANK_REPEAT"/>
    <property type="match status" value="2"/>
</dbReference>
<dbReference type="EMBL" id="JAULSN010000005">
    <property type="protein sequence ID" value="KAK3371023.1"/>
    <property type="molecule type" value="Genomic_DNA"/>
</dbReference>
<proteinExistence type="predicted"/>